<accession>A0A4Q1CJ94</accession>
<evidence type="ECO:0000256" key="3">
    <source>
        <dbReference type="ARBA" id="ARBA00022989"/>
    </source>
</evidence>
<evidence type="ECO:0000256" key="2">
    <source>
        <dbReference type="ARBA" id="ARBA00022692"/>
    </source>
</evidence>
<sequence>MKNIPVALLCSSLLILLFTYTAISKLTDYANFIRFIDESSPIHKGADTIGWLLPVTELVVVLLLFFERTRRAGLYASLLLLVLFTLYLLYMVLFVADLPCSCGGVISKMSWQQHVWFNLFFIGLTMLGLYAIRRQQQVAKDIQY</sequence>
<protein>
    <recommendedName>
        <fullName evidence="6">Methylamine utilisation protein MauE domain-containing protein</fullName>
    </recommendedName>
</protein>
<comment type="subcellular location">
    <subcellularLocation>
        <location evidence="1">Membrane</location>
        <topology evidence="1">Multi-pass membrane protein</topology>
    </subcellularLocation>
</comment>
<feature type="transmembrane region" description="Helical" evidence="5">
    <location>
        <begin position="48"/>
        <end position="66"/>
    </location>
</feature>
<evidence type="ECO:0000256" key="5">
    <source>
        <dbReference type="SAM" id="Phobius"/>
    </source>
</evidence>
<feature type="transmembrane region" description="Helical" evidence="5">
    <location>
        <begin position="73"/>
        <end position="95"/>
    </location>
</feature>
<dbReference type="AlphaFoldDB" id="A0A4Q1CJ94"/>
<keyword evidence="2 5" id="KW-0812">Transmembrane</keyword>
<keyword evidence="4 5" id="KW-0472">Membrane</keyword>
<comment type="caution">
    <text evidence="7">The sequence shown here is derived from an EMBL/GenBank/DDBJ whole genome shotgun (WGS) entry which is preliminary data.</text>
</comment>
<proteinExistence type="predicted"/>
<name>A0A4Q1CJ94_9BACT</name>
<evidence type="ECO:0000256" key="1">
    <source>
        <dbReference type="ARBA" id="ARBA00004141"/>
    </source>
</evidence>
<reference evidence="7 8" key="1">
    <citation type="submission" date="2019-01" db="EMBL/GenBank/DDBJ databases">
        <title>Lacibacter sp. strain TTM-7.</title>
        <authorList>
            <person name="Chen W.-M."/>
        </authorList>
    </citation>
    <scope>NUCLEOTIDE SEQUENCE [LARGE SCALE GENOMIC DNA]</scope>
    <source>
        <strain evidence="7 8">TTM-7</strain>
    </source>
</reference>
<evidence type="ECO:0000259" key="6">
    <source>
        <dbReference type="Pfam" id="PF07291"/>
    </source>
</evidence>
<dbReference type="OrthoDB" id="680026at2"/>
<dbReference type="Pfam" id="PF07291">
    <property type="entry name" value="MauE"/>
    <property type="match status" value="1"/>
</dbReference>
<evidence type="ECO:0000313" key="8">
    <source>
        <dbReference type="Proteomes" id="UP000290204"/>
    </source>
</evidence>
<dbReference type="InterPro" id="IPR009908">
    <property type="entry name" value="Methylamine_util_MauE"/>
</dbReference>
<feature type="domain" description="Methylamine utilisation protein MauE" evidence="6">
    <location>
        <begin position="6"/>
        <end position="130"/>
    </location>
</feature>
<keyword evidence="8" id="KW-1185">Reference proteome</keyword>
<evidence type="ECO:0000256" key="4">
    <source>
        <dbReference type="ARBA" id="ARBA00023136"/>
    </source>
</evidence>
<dbReference type="Proteomes" id="UP000290204">
    <property type="component" value="Unassembled WGS sequence"/>
</dbReference>
<gene>
    <name evidence="7" type="ORF">ESA94_09400</name>
</gene>
<keyword evidence="3 5" id="KW-1133">Transmembrane helix</keyword>
<dbReference type="EMBL" id="SDHW01000002">
    <property type="protein sequence ID" value="RXK60669.1"/>
    <property type="molecule type" value="Genomic_DNA"/>
</dbReference>
<dbReference type="GO" id="GO:0016020">
    <property type="term" value="C:membrane"/>
    <property type="evidence" value="ECO:0007669"/>
    <property type="project" value="UniProtKB-SubCell"/>
</dbReference>
<dbReference type="RefSeq" id="WP_129130630.1">
    <property type="nucleotide sequence ID" value="NZ_SDHW01000002.1"/>
</dbReference>
<dbReference type="GO" id="GO:0030416">
    <property type="term" value="P:methylamine metabolic process"/>
    <property type="evidence" value="ECO:0007669"/>
    <property type="project" value="InterPro"/>
</dbReference>
<evidence type="ECO:0000313" key="7">
    <source>
        <dbReference type="EMBL" id="RXK60669.1"/>
    </source>
</evidence>
<organism evidence="7 8">
    <name type="scientific">Lacibacter luteus</name>
    <dbReference type="NCBI Taxonomy" id="2508719"/>
    <lineage>
        <taxon>Bacteria</taxon>
        <taxon>Pseudomonadati</taxon>
        <taxon>Bacteroidota</taxon>
        <taxon>Chitinophagia</taxon>
        <taxon>Chitinophagales</taxon>
        <taxon>Chitinophagaceae</taxon>
        <taxon>Lacibacter</taxon>
    </lineage>
</organism>
<feature type="transmembrane region" description="Helical" evidence="5">
    <location>
        <begin position="115"/>
        <end position="132"/>
    </location>
</feature>